<evidence type="ECO:0000313" key="1">
    <source>
        <dbReference type="EMBL" id="JAH20917.1"/>
    </source>
</evidence>
<dbReference type="AlphaFoldDB" id="A0A0E9QWT1"/>
<name>A0A0E9QWT1_ANGAN</name>
<proteinExistence type="predicted"/>
<protein>
    <submittedName>
        <fullName evidence="1">Uncharacterized protein</fullName>
    </submittedName>
</protein>
<organism evidence="1">
    <name type="scientific">Anguilla anguilla</name>
    <name type="common">European freshwater eel</name>
    <name type="synonym">Muraena anguilla</name>
    <dbReference type="NCBI Taxonomy" id="7936"/>
    <lineage>
        <taxon>Eukaryota</taxon>
        <taxon>Metazoa</taxon>
        <taxon>Chordata</taxon>
        <taxon>Craniata</taxon>
        <taxon>Vertebrata</taxon>
        <taxon>Euteleostomi</taxon>
        <taxon>Actinopterygii</taxon>
        <taxon>Neopterygii</taxon>
        <taxon>Teleostei</taxon>
        <taxon>Anguilliformes</taxon>
        <taxon>Anguillidae</taxon>
        <taxon>Anguilla</taxon>
    </lineage>
</organism>
<dbReference type="EMBL" id="GBXM01087660">
    <property type="protein sequence ID" value="JAH20917.1"/>
    <property type="molecule type" value="Transcribed_RNA"/>
</dbReference>
<sequence>MCTVKKGFFWSQLISNLLKMKQRWQYTE</sequence>
<accession>A0A0E9QWT1</accession>
<reference evidence="1" key="2">
    <citation type="journal article" date="2015" name="Fish Shellfish Immunol.">
        <title>Early steps in the European eel (Anguilla anguilla)-Vibrio vulnificus interaction in the gills: Role of the RtxA13 toxin.</title>
        <authorList>
            <person name="Callol A."/>
            <person name="Pajuelo D."/>
            <person name="Ebbesson L."/>
            <person name="Teles M."/>
            <person name="MacKenzie S."/>
            <person name="Amaro C."/>
        </authorList>
    </citation>
    <scope>NUCLEOTIDE SEQUENCE</scope>
</reference>
<reference evidence="1" key="1">
    <citation type="submission" date="2014-11" db="EMBL/GenBank/DDBJ databases">
        <authorList>
            <person name="Amaro Gonzalez C."/>
        </authorList>
    </citation>
    <scope>NUCLEOTIDE SEQUENCE</scope>
</reference>